<reference evidence="2 3" key="1">
    <citation type="journal article" date="2012" name="Science">
        <title>The Paleozoic origin of enzymatic lignin decomposition reconstructed from 31 fungal genomes.</title>
        <authorList>
            <person name="Floudas D."/>
            <person name="Binder M."/>
            <person name="Riley R."/>
            <person name="Barry K."/>
            <person name="Blanchette R.A."/>
            <person name="Henrissat B."/>
            <person name="Martinez A.T."/>
            <person name="Otillar R."/>
            <person name="Spatafora J.W."/>
            <person name="Yadav J.S."/>
            <person name="Aerts A."/>
            <person name="Benoit I."/>
            <person name="Boyd A."/>
            <person name="Carlson A."/>
            <person name="Copeland A."/>
            <person name="Coutinho P.M."/>
            <person name="de Vries R.P."/>
            <person name="Ferreira P."/>
            <person name="Findley K."/>
            <person name="Foster B."/>
            <person name="Gaskell J."/>
            <person name="Glotzer D."/>
            <person name="Gorecki P."/>
            <person name="Heitman J."/>
            <person name="Hesse C."/>
            <person name="Hori C."/>
            <person name="Igarashi K."/>
            <person name="Jurgens J.A."/>
            <person name="Kallen N."/>
            <person name="Kersten P."/>
            <person name="Kohler A."/>
            <person name="Kuees U."/>
            <person name="Kumar T.K.A."/>
            <person name="Kuo A."/>
            <person name="LaButti K."/>
            <person name="Larrondo L.F."/>
            <person name="Lindquist E."/>
            <person name="Ling A."/>
            <person name="Lombard V."/>
            <person name="Lucas S."/>
            <person name="Lundell T."/>
            <person name="Martin R."/>
            <person name="McLaughlin D.J."/>
            <person name="Morgenstern I."/>
            <person name="Morin E."/>
            <person name="Murat C."/>
            <person name="Nagy L.G."/>
            <person name="Nolan M."/>
            <person name="Ohm R.A."/>
            <person name="Patyshakuliyeva A."/>
            <person name="Rokas A."/>
            <person name="Ruiz-Duenas F.J."/>
            <person name="Sabat G."/>
            <person name="Salamov A."/>
            <person name="Samejima M."/>
            <person name="Schmutz J."/>
            <person name="Slot J.C."/>
            <person name="St John F."/>
            <person name="Stenlid J."/>
            <person name="Sun H."/>
            <person name="Sun S."/>
            <person name="Syed K."/>
            <person name="Tsang A."/>
            <person name="Wiebenga A."/>
            <person name="Young D."/>
            <person name="Pisabarro A."/>
            <person name="Eastwood D.C."/>
            <person name="Martin F."/>
            <person name="Cullen D."/>
            <person name="Grigoriev I.V."/>
            <person name="Hibbett D.S."/>
        </authorList>
    </citation>
    <scope>NUCLEOTIDE SEQUENCE [LARGE SCALE GENOMIC DNA]</scope>
    <source>
        <strain evidence="2 3">ATCC 11539</strain>
    </source>
</reference>
<dbReference type="RefSeq" id="XP_007868331.1">
    <property type="nucleotide sequence ID" value="XM_007870140.1"/>
</dbReference>
<protein>
    <recommendedName>
        <fullName evidence="4">Ricin B lectin domain-containing protein</fullName>
    </recommendedName>
</protein>
<accession>S7RFR6</accession>
<dbReference type="OMA" id="GIRISWP"/>
<proteinExistence type="predicted"/>
<dbReference type="Proteomes" id="UP000030669">
    <property type="component" value="Unassembled WGS sequence"/>
</dbReference>
<feature type="region of interest" description="Disordered" evidence="1">
    <location>
        <begin position="315"/>
        <end position="364"/>
    </location>
</feature>
<dbReference type="eggNOG" id="ENOG502STJV">
    <property type="taxonomic scope" value="Eukaryota"/>
</dbReference>
<dbReference type="KEGG" id="gtr:GLOTRDRAFT_95070"/>
<dbReference type="HOGENOM" id="CLU_669125_0_0_1"/>
<keyword evidence="3" id="KW-1185">Reference proteome</keyword>
<feature type="compositionally biased region" description="Basic and acidic residues" evidence="1">
    <location>
        <begin position="315"/>
        <end position="329"/>
    </location>
</feature>
<evidence type="ECO:0000313" key="2">
    <source>
        <dbReference type="EMBL" id="EPQ53020.1"/>
    </source>
</evidence>
<sequence>MGNTESTPARPPQTARAPWGAPSPHSPYRSRPQSVREDHTPREEQVQETFGEEPLRPSLQLEPEMPGAAPSLPVQEAVAQEPVHPSPQEALEMPGGSHPLPPEATSPEDTNGAKVETNAPHIEAAETQLEPSPHTESEAHSPKPSEQPEPPATAEKPAKPRIQGVYTPVSLTSDSIPAAAAMDLSGGDHKSVISFPLHGGLNQQWSFMPLTNGPEGSYTIRSRGGGVYLTVEPDLRGGVLKVVATEFPASWVVAEIDWEGLREERVISIGWPKSALAVGFAEGEGGEPGHKVQLVESNPDHADARYLWRLVPSAAEHDDQDSKHSDWHIGHRRSQTESTAVGAQEDKTGASLHKTTPGASGWTETVVSTTTTTTVQTTKEGTVITTVTKVAENGNGGRRSERGPAGSCVLQ</sequence>
<dbReference type="AlphaFoldDB" id="S7RFR6"/>
<dbReference type="EMBL" id="KB469306">
    <property type="protein sequence ID" value="EPQ53020.1"/>
    <property type="molecule type" value="Genomic_DNA"/>
</dbReference>
<gene>
    <name evidence="2" type="ORF">GLOTRDRAFT_95070</name>
</gene>
<dbReference type="Gene3D" id="2.80.10.50">
    <property type="match status" value="1"/>
</dbReference>
<dbReference type="OrthoDB" id="2131701at2759"/>
<dbReference type="InterPro" id="IPR035992">
    <property type="entry name" value="Ricin_B-like_lectins"/>
</dbReference>
<evidence type="ECO:0008006" key="4">
    <source>
        <dbReference type="Google" id="ProtNLM"/>
    </source>
</evidence>
<dbReference type="GeneID" id="19309675"/>
<feature type="region of interest" description="Disordered" evidence="1">
    <location>
        <begin position="390"/>
        <end position="411"/>
    </location>
</feature>
<feature type="compositionally biased region" description="Basic and acidic residues" evidence="1">
    <location>
        <begin position="133"/>
        <end position="143"/>
    </location>
</feature>
<dbReference type="SUPFAM" id="SSF50370">
    <property type="entry name" value="Ricin B-like lectins"/>
    <property type="match status" value="1"/>
</dbReference>
<evidence type="ECO:0000313" key="3">
    <source>
        <dbReference type="Proteomes" id="UP000030669"/>
    </source>
</evidence>
<evidence type="ECO:0000256" key="1">
    <source>
        <dbReference type="SAM" id="MobiDB-lite"/>
    </source>
</evidence>
<feature type="compositionally biased region" description="Basic and acidic residues" evidence="1">
    <location>
        <begin position="34"/>
        <end position="45"/>
    </location>
</feature>
<organism evidence="2 3">
    <name type="scientific">Gloeophyllum trabeum (strain ATCC 11539 / FP-39264 / Madison 617)</name>
    <name type="common">Brown rot fungus</name>
    <dbReference type="NCBI Taxonomy" id="670483"/>
    <lineage>
        <taxon>Eukaryota</taxon>
        <taxon>Fungi</taxon>
        <taxon>Dikarya</taxon>
        <taxon>Basidiomycota</taxon>
        <taxon>Agaricomycotina</taxon>
        <taxon>Agaricomycetes</taxon>
        <taxon>Gloeophyllales</taxon>
        <taxon>Gloeophyllaceae</taxon>
        <taxon>Gloeophyllum</taxon>
    </lineage>
</organism>
<feature type="region of interest" description="Disordered" evidence="1">
    <location>
        <begin position="1"/>
        <end position="161"/>
    </location>
</feature>
<name>S7RFR6_GLOTA</name>